<evidence type="ECO:0000313" key="6">
    <source>
        <dbReference type="EMBL" id="CAB4993657.1"/>
    </source>
</evidence>
<dbReference type="EMBL" id="CAFAAH010000040">
    <property type="protein sequence ID" value="CAB4791001.1"/>
    <property type="molecule type" value="Genomic_DNA"/>
</dbReference>
<keyword evidence="1" id="KW-0472">Membrane</keyword>
<dbReference type="EMBL" id="CAFBLK010000158">
    <property type="protein sequence ID" value="CAB4872077.1"/>
    <property type="molecule type" value="Genomic_DNA"/>
</dbReference>
<evidence type="ECO:0000256" key="1">
    <source>
        <dbReference type="SAM" id="Phobius"/>
    </source>
</evidence>
<keyword evidence="1" id="KW-1133">Transmembrane helix</keyword>
<organism evidence="4">
    <name type="scientific">freshwater metagenome</name>
    <dbReference type="NCBI Taxonomy" id="449393"/>
    <lineage>
        <taxon>unclassified sequences</taxon>
        <taxon>metagenomes</taxon>
        <taxon>ecological metagenomes</taxon>
    </lineage>
</organism>
<evidence type="ECO:0000313" key="5">
    <source>
        <dbReference type="EMBL" id="CAB4872077.1"/>
    </source>
</evidence>
<protein>
    <submittedName>
        <fullName evidence="4">Unannotated protein</fullName>
    </submittedName>
</protein>
<dbReference type="EMBL" id="CAFBOR010000154">
    <property type="protein sequence ID" value="CAB4993657.1"/>
    <property type="molecule type" value="Genomic_DNA"/>
</dbReference>
<dbReference type="AlphaFoldDB" id="A0A6J6X0Q7"/>
<evidence type="ECO:0000313" key="2">
    <source>
        <dbReference type="EMBL" id="CAB4648673.1"/>
    </source>
</evidence>
<sequence>METLTRLYISLTNLSVRSNDETGATAVEYALLVALIAAVITVAVIALQGRISTALNKVTL</sequence>
<name>A0A6J6X0Q7_9ZZZZ</name>
<evidence type="ECO:0000313" key="3">
    <source>
        <dbReference type="EMBL" id="CAB4786541.1"/>
    </source>
</evidence>
<dbReference type="Pfam" id="PF04964">
    <property type="entry name" value="Flp_Fap"/>
    <property type="match status" value="1"/>
</dbReference>
<dbReference type="EMBL" id="CAEZZU010000182">
    <property type="protein sequence ID" value="CAB4786541.1"/>
    <property type="molecule type" value="Genomic_DNA"/>
</dbReference>
<reference evidence="4" key="1">
    <citation type="submission" date="2020-05" db="EMBL/GenBank/DDBJ databases">
        <authorList>
            <person name="Chiriac C."/>
            <person name="Salcher M."/>
            <person name="Ghai R."/>
            <person name="Kavagutti S V."/>
        </authorList>
    </citation>
    <scope>NUCLEOTIDE SEQUENCE</scope>
</reference>
<dbReference type="EMBL" id="CAEZWM010000017">
    <property type="protein sequence ID" value="CAB4648673.1"/>
    <property type="molecule type" value="Genomic_DNA"/>
</dbReference>
<dbReference type="EMBL" id="CAFBPF010000146">
    <property type="protein sequence ID" value="CAB5018572.1"/>
    <property type="molecule type" value="Genomic_DNA"/>
</dbReference>
<keyword evidence="1" id="KW-0812">Transmembrane</keyword>
<proteinExistence type="predicted"/>
<gene>
    <name evidence="2" type="ORF">UFOPK2242_00264</name>
    <name evidence="3" type="ORF">UFOPK2925_01152</name>
    <name evidence="4" type="ORF">UFOPK2996_00451</name>
    <name evidence="5" type="ORF">UFOPK3317_00944</name>
    <name evidence="6" type="ORF">UFOPK3974_01079</name>
    <name evidence="7" type="ORF">UFOPK4071_01098</name>
</gene>
<accession>A0A6J6X0Q7</accession>
<dbReference type="InterPro" id="IPR007047">
    <property type="entry name" value="Flp_Fap"/>
</dbReference>
<evidence type="ECO:0000313" key="4">
    <source>
        <dbReference type="EMBL" id="CAB4791001.1"/>
    </source>
</evidence>
<evidence type="ECO:0000313" key="7">
    <source>
        <dbReference type="EMBL" id="CAB5018572.1"/>
    </source>
</evidence>
<feature type="transmembrane region" description="Helical" evidence="1">
    <location>
        <begin position="29"/>
        <end position="47"/>
    </location>
</feature>